<evidence type="ECO:0000313" key="1">
    <source>
        <dbReference type="EMBL" id="CAH1400775.1"/>
    </source>
</evidence>
<organism evidence="1 2">
    <name type="scientific">Nezara viridula</name>
    <name type="common">Southern green stink bug</name>
    <name type="synonym">Cimex viridulus</name>
    <dbReference type="NCBI Taxonomy" id="85310"/>
    <lineage>
        <taxon>Eukaryota</taxon>
        <taxon>Metazoa</taxon>
        <taxon>Ecdysozoa</taxon>
        <taxon>Arthropoda</taxon>
        <taxon>Hexapoda</taxon>
        <taxon>Insecta</taxon>
        <taxon>Pterygota</taxon>
        <taxon>Neoptera</taxon>
        <taxon>Paraneoptera</taxon>
        <taxon>Hemiptera</taxon>
        <taxon>Heteroptera</taxon>
        <taxon>Panheteroptera</taxon>
        <taxon>Pentatomomorpha</taxon>
        <taxon>Pentatomoidea</taxon>
        <taxon>Pentatomidae</taxon>
        <taxon>Pentatominae</taxon>
        <taxon>Nezara</taxon>
    </lineage>
</organism>
<evidence type="ECO:0000313" key="2">
    <source>
        <dbReference type="Proteomes" id="UP001152798"/>
    </source>
</evidence>
<sequence length="118" mass="12670">MPRTADCKASCSARDDKEERLNGYITGGGRIARSGGRRRNRCGGVSDVEFFGQRGRVVPDGYILRVQCLCSGVVYISVPIVKGFILSVLEDVRSFGGSKSNSRSGPGLAVVNYRVPLA</sequence>
<dbReference type="AlphaFoldDB" id="A0A9P0HF22"/>
<reference evidence="1" key="1">
    <citation type="submission" date="2022-01" db="EMBL/GenBank/DDBJ databases">
        <authorList>
            <person name="King R."/>
        </authorList>
    </citation>
    <scope>NUCLEOTIDE SEQUENCE</scope>
</reference>
<protein>
    <submittedName>
        <fullName evidence="1">Uncharacterized protein</fullName>
    </submittedName>
</protein>
<gene>
    <name evidence="1" type="ORF">NEZAVI_LOCUS9945</name>
</gene>
<dbReference type="Proteomes" id="UP001152798">
    <property type="component" value="Chromosome 4"/>
</dbReference>
<keyword evidence="2" id="KW-1185">Reference proteome</keyword>
<accession>A0A9P0HF22</accession>
<dbReference type="EMBL" id="OV725080">
    <property type="protein sequence ID" value="CAH1400775.1"/>
    <property type="molecule type" value="Genomic_DNA"/>
</dbReference>
<name>A0A9P0HF22_NEZVI</name>
<proteinExistence type="predicted"/>